<keyword evidence="8" id="KW-1185">Reference proteome</keyword>
<accession>A0A132BUE2</accession>
<dbReference type="GO" id="GO:0015833">
    <property type="term" value="P:peptide transport"/>
    <property type="evidence" value="ECO:0007669"/>
    <property type="project" value="InterPro"/>
</dbReference>
<dbReference type="InterPro" id="IPR013563">
    <property type="entry name" value="Oligopep_ABC_C"/>
</dbReference>
<dbReference type="SMART" id="SM00382">
    <property type="entry name" value="AAA"/>
    <property type="match status" value="1"/>
</dbReference>
<dbReference type="Pfam" id="PF08352">
    <property type="entry name" value="oligo_HPY"/>
    <property type="match status" value="1"/>
</dbReference>
<dbReference type="InterPro" id="IPR050319">
    <property type="entry name" value="ABC_transp_ATP-bind"/>
</dbReference>
<dbReference type="PANTHER" id="PTHR43776:SF7">
    <property type="entry name" value="D,D-DIPEPTIDE TRANSPORT ATP-BINDING PROTEIN DDPF-RELATED"/>
    <property type="match status" value="1"/>
</dbReference>
<sequence length="321" mass="35105">MALVSVKNLSRVFDVSKPWLNRVLEREPKAFLTAVSEVDFEVEPQTTYALVGESGSGKSTIGRMLVGLLKPSGGNVDIDGVDLANETDAAKIDAIRSDIQMIFQDPYASLNPRWRVRDIIAEPVAARGGKTDGLAEKLLEQVGLSVKDAGKFPHEFSGGQRQRICIARALASEPRLIVCDEPTSALDVSVQSQVLNLMSDLKDNFGLTYVLITHDLTVVQHMADRIGVLYLGRLVEEGAPEDLFDAPKHPYTQMLLDAAPRMDGFGREATPPEGEIPDPINPPSGCAFHPRCPLAAEVCHKERPVMRRLGNTRVACHMAEE</sequence>
<dbReference type="GO" id="GO:0005524">
    <property type="term" value="F:ATP binding"/>
    <property type="evidence" value="ECO:0007669"/>
    <property type="project" value="UniProtKB-KW"/>
</dbReference>
<dbReference type="FunFam" id="3.40.50.300:FF:000016">
    <property type="entry name" value="Oligopeptide ABC transporter ATP-binding component"/>
    <property type="match status" value="1"/>
</dbReference>
<dbReference type="SUPFAM" id="SSF52540">
    <property type="entry name" value="P-loop containing nucleoside triphosphate hydrolases"/>
    <property type="match status" value="1"/>
</dbReference>
<feature type="domain" description="ABC transporter" evidence="6">
    <location>
        <begin position="10"/>
        <end position="256"/>
    </location>
</feature>
<dbReference type="PATRIC" id="fig|1768241.3.peg.3768"/>
<comment type="similarity">
    <text evidence="2">Belongs to the ABC transporter superfamily.</text>
</comment>
<dbReference type="InterPro" id="IPR003593">
    <property type="entry name" value="AAA+_ATPase"/>
</dbReference>
<dbReference type="RefSeq" id="WP_068246951.1">
    <property type="nucleotide sequence ID" value="NZ_LPUY01000095.1"/>
</dbReference>
<dbReference type="CDD" id="cd03257">
    <property type="entry name" value="ABC_NikE_OppD_transporters"/>
    <property type="match status" value="1"/>
</dbReference>
<gene>
    <name evidence="7" type="primary">ddpF</name>
    <name evidence="7" type="ORF">TRIHO_36100</name>
</gene>
<comment type="subcellular location">
    <subcellularLocation>
        <location evidence="1">Cell inner membrane</location>
        <topology evidence="1">Peripheral membrane protein</topology>
    </subcellularLocation>
</comment>
<dbReference type="GO" id="GO:0005886">
    <property type="term" value="C:plasma membrane"/>
    <property type="evidence" value="ECO:0007669"/>
    <property type="project" value="UniProtKB-SubCell"/>
</dbReference>
<proteinExistence type="inferred from homology"/>
<dbReference type="GO" id="GO:0016887">
    <property type="term" value="F:ATP hydrolysis activity"/>
    <property type="evidence" value="ECO:0007669"/>
    <property type="project" value="InterPro"/>
</dbReference>
<evidence type="ECO:0000313" key="7">
    <source>
        <dbReference type="EMBL" id="KUP91447.1"/>
    </source>
</evidence>
<dbReference type="Pfam" id="PF00005">
    <property type="entry name" value="ABC_tran"/>
    <property type="match status" value="1"/>
</dbReference>
<dbReference type="InterPro" id="IPR003439">
    <property type="entry name" value="ABC_transporter-like_ATP-bd"/>
</dbReference>
<reference evidence="7 8" key="1">
    <citation type="submission" date="2015-12" db="EMBL/GenBank/DDBJ databases">
        <title>Genome sequence of the marine Rhodobacteraceae strain O3.65, Candidatus Tritonibacter horizontis.</title>
        <authorList>
            <person name="Poehlein A."/>
            <person name="Giebel H.A."/>
            <person name="Voget S."/>
            <person name="Brinkhoff T."/>
        </authorList>
    </citation>
    <scope>NUCLEOTIDE SEQUENCE [LARGE SCALE GENOMIC DNA]</scope>
    <source>
        <strain evidence="7 8">O3.65</strain>
    </source>
</reference>
<dbReference type="PROSITE" id="PS50893">
    <property type="entry name" value="ABC_TRANSPORTER_2"/>
    <property type="match status" value="1"/>
</dbReference>
<dbReference type="AlphaFoldDB" id="A0A132BUE2"/>
<dbReference type="NCBIfam" id="TIGR01727">
    <property type="entry name" value="oligo_HPY"/>
    <property type="match status" value="1"/>
</dbReference>
<keyword evidence="4" id="KW-0547">Nucleotide-binding</keyword>
<dbReference type="GO" id="GO:0055085">
    <property type="term" value="P:transmembrane transport"/>
    <property type="evidence" value="ECO:0007669"/>
    <property type="project" value="UniProtKB-ARBA"/>
</dbReference>
<protein>
    <submittedName>
        <fullName evidence="7">Putative D,D-dipeptide transport ATP-binding protein DdpF</fullName>
    </submittedName>
</protein>
<evidence type="ECO:0000256" key="5">
    <source>
        <dbReference type="ARBA" id="ARBA00022840"/>
    </source>
</evidence>
<evidence type="ECO:0000259" key="6">
    <source>
        <dbReference type="PROSITE" id="PS50893"/>
    </source>
</evidence>
<evidence type="ECO:0000256" key="1">
    <source>
        <dbReference type="ARBA" id="ARBA00004417"/>
    </source>
</evidence>
<keyword evidence="3" id="KW-0813">Transport</keyword>
<comment type="caution">
    <text evidence="7">The sequence shown here is derived from an EMBL/GenBank/DDBJ whole genome shotgun (WGS) entry which is preliminary data.</text>
</comment>
<dbReference type="InterPro" id="IPR017871">
    <property type="entry name" value="ABC_transporter-like_CS"/>
</dbReference>
<evidence type="ECO:0000313" key="8">
    <source>
        <dbReference type="Proteomes" id="UP000068382"/>
    </source>
</evidence>
<dbReference type="PANTHER" id="PTHR43776">
    <property type="entry name" value="TRANSPORT ATP-BINDING PROTEIN"/>
    <property type="match status" value="1"/>
</dbReference>
<dbReference type="PROSITE" id="PS00211">
    <property type="entry name" value="ABC_TRANSPORTER_1"/>
    <property type="match status" value="1"/>
</dbReference>
<dbReference type="EMBL" id="LPUY01000095">
    <property type="protein sequence ID" value="KUP91447.1"/>
    <property type="molecule type" value="Genomic_DNA"/>
</dbReference>
<organism evidence="7 8">
    <name type="scientific">Tritonibacter horizontis</name>
    <dbReference type="NCBI Taxonomy" id="1768241"/>
    <lineage>
        <taxon>Bacteria</taxon>
        <taxon>Pseudomonadati</taxon>
        <taxon>Pseudomonadota</taxon>
        <taxon>Alphaproteobacteria</taxon>
        <taxon>Rhodobacterales</taxon>
        <taxon>Paracoccaceae</taxon>
        <taxon>Tritonibacter</taxon>
    </lineage>
</organism>
<evidence type="ECO:0000256" key="4">
    <source>
        <dbReference type="ARBA" id="ARBA00022741"/>
    </source>
</evidence>
<dbReference type="Proteomes" id="UP000068382">
    <property type="component" value="Unassembled WGS sequence"/>
</dbReference>
<name>A0A132BUE2_9RHOB</name>
<dbReference type="OrthoDB" id="9802264at2"/>
<keyword evidence="5 7" id="KW-0067">ATP-binding</keyword>
<evidence type="ECO:0000256" key="2">
    <source>
        <dbReference type="ARBA" id="ARBA00005417"/>
    </source>
</evidence>
<dbReference type="Gene3D" id="3.40.50.300">
    <property type="entry name" value="P-loop containing nucleotide triphosphate hydrolases"/>
    <property type="match status" value="1"/>
</dbReference>
<dbReference type="InterPro" id="IPR027417">
    <property type="entry name" value="P-loop_NTPase"/>
</dbReference>
<evidence type="ECO:0000256" key="3">
    <source>
        <dbReference type="ARBA" id="ARBA00022448"/>
    </source>
</evidence>